<evidence type="ECO:0000313" key="1">
    <source>
        <dbReference type="EMBL" id="EMY33571.1"/>
    </source>
</evidence>
<dbReference type="RefSeq" id="WP_005270159.1">
    <property type="nucleotide sequence ID" value="NZ_ANPE02000169.1"/>
</dbReference>
<gene>
    <name evidence="1" type="ORF">D477_014256</name>
</gene>
<dbReference type="Proteomes" id="UP000010729">
    <property type="component" value="Unassembled WGS sequence"/>
</dbReference>
<protein>
    <submittedName>
        <fullName evidence="1">Uncharacterized protein</fullName>
    </submittedName>
</protein>
<dbReference type="EMBL" id="ANPE02000169">
    <property type="protein sequence ID" value="EMY33571.1"/>
    <property type="molecule type" value="Genomic_DNA"/>
</dbReference>
<evidence type="ECO:0000313" key="2">
    <source>
        <dbReference type="Proteomes" id="UP000010729"/>
    </source>
</evidence>
<accession>N1UT29</accession>
<dbReference type="AlphaFoldDB" id="N1UT29"/>
<keyword evidence="2" id="KW-1185">Reference proteome</keyword>
<organism evidence="1 2">
    <name type="scientific">Arthrobacter crystallopoietes BAB-32</name>
    <dbReference type="NCBI Taxonomy" id="1246476"/>
    <lineage>
        <taxon>Bacteria</taxon>
        <taxon>Bacillati</taxon>
        <taxon>Actinomycetota</taxon>
        <taxon>Actinomycetes</taxon>
        <taxon>Micrococcales</taxon>
        <taxon>Micrococcaceae</taxon>
        <taxon>Crystallibacter</taxon>
    </lineage>
</organism>
<proteinExistence type="predicted"/>
<name>N1UT29_9MICC</name>
<comment type="caution">
    <text evidence="1">The sequence shown here is derived from an EMBL/GenBank/DDBJ whole genome shotgun (WGS) entry which is preliminary data.</text>
</comment>
<reference evidence="1 2" key="1">
    <citation type="journal article" date="2013" name="Genome Announc.">
        <title>Draft Genome Sequence of Arthrobacter crystallopoietes Strain BAB-32, Revealing Genes for Bioremediation.</title>
        <authorList>
            <person name="Joshi M.N."/>
            <person name="Pandit A.S."/>
            <person name="Sharma A."/>
            <person name="Pandya R.V."/>
            <person name="Desai S.M."/>
            <person name="Saxena A.K."/>
            <person name="Bagatharia S.B."/>
        </authorList>
    </citation>
    <scope>NUCLEOTIDE SEQUENCE [LARGE SCALE GENOMIC DNA]</scope>
    <source>
        <strain evidence="1 2">BAB-32</strain>
    </source>
</reference>
<sequence length="112" mass="12220">MTTSSDKDRCPDDGACHHNCVGGCFRVRACGPLSGVYPGDRWPAAVVETEVGYPERQQAADIIDDLFDDYSPSYDEAGQIVTSNIAQALLPVIRAVEERVRREAATPTPKDH</sequence>